<evidence type="ECO:0000256" key="1">
    <source>
        <dbReference type="SAM" id="MobiDB-lite"/>
    </source>
</evidence>
<proteinExistence type="predicted"/>
<protein>
    <submittedName>
        <fullName evidence="2">Uncharacterized protein</fullName>
    </submittedName>
</protein>
<feature type="region of interest" description="Disordered" evidence="1">
    <location>
        <begin position="256"/>
        <end position="304"/>
    </location>
</feature>
<feature type="compositionally biased region" description="Polar residues" evidence="1">
    <location>
        <begin position="263"/>
        <end position="275"/>
    </location>
</feature>
<dbReference type="Pfam" id="PF14223">
    <property type="entry name" value="Retrotran_gag_2"/>
    <property type="match status" value="1"/>
</dbReference>
<dbReference type="EMBL" id="JAVXUP010000172">
    <property type="protein sequence ID" value="KAK3035520.1"/>
    <property type="molecule type" value="Genomic_DNA"/>
</dbReference>
<evidence type="ECO:0000313" key="3">
    <source>
        <dbReference type="Proteomes" id="UP001188597"/>
    </source>
</evidence>
<dbReference type="CDD" id="cd09272">
    <property type="entry name" value="RNase_HI_RT_Ty1"/>
    <property type="match status" value="1"/>
</dbReference>
<dbReference type="InterPro" id="IPR043502">
    <property type="entry name" value="DNA/RNA_pol_sf"/>
</dbReference>
<feature type="compositionally biased region" description="Low complexity" evidence="1">
    <location>
        <begin position="280"/>
        <end position="290"/>
    </location>
</feature>
<keyword evidence="3" id="KW-1185">Reference proteome</keyword>
<dbReference type="SUPFAM" id="SSF56672">
    <property type="entry name" value="DNA/RNA polymerases"/>
    <property type="match status" value="1"/>
</dbReference>
<accession>A0AA89BBC2</accession>
<sequence>MIHALIAKNKIGFINGSIEQPSEKDQPTEYALWNQCNSMILSWLTHSVEPDLAKGVIHAKTAYQVWEDFKDQFSQKNALAIYQIQKSLASFSQGTMTVSTYFTKLKGLWDELDTYRALPTCNQMKAHDEQREEDRLMQFLMGLHDTYNIVHSSQSTHEVHSQDTNSSPGLSTDQLQQLAHALSMMTQNQKSPGNSDAYANATGLGYGEDDWLGCTWLFLMQYKSETQKFLQSFIAFAKTQFHASVKAIRVDNAEPTAAEDISPNPTQPLTSSPPAQSAEPISTSPDSIIPSSPPPRQSLRPKQPPAWHRDYILSAQVNPPSTVPSSTPDWGGCRTTRRSVTGYCIFLGNSLVSWKSKKQDNVSRSSAEAEYRAMANTCLELTWLRYILQDLRVPQVAPTRLFCDNQAALHIAANHVFHERTKHIEIDCHIVREKLQAGMIKPSYMPIRFQLADVFTKALEKDQFETLRNKLGLHDIHSPT</sequence>
<reference evidence="2" key="1">
    <citation type="submission" date="2022-12" db="EMBL/GenBank/DDBJ databases">
        <title>Draft genome assemblies for two species of Escallonia (Escalloniales).</title>
        <authorList>
            <person name="Chanderbali A."/>
            <person name="Dervinis C."/>
            <person name="Anghel I."/>
            <person name="Soltis D."/>
            <person name="Soltis P."/>
            <person name="Zapata F."/>
        </authorList>
    </citation>
    <scope>NUCLEOTIDE SEQUENCE</scope>
    <source>
        <strain evidence="2">UCBG64.0493</strain>
        <tissue evidence="2">Leaf</tissue>
    </source>
</reference>
<organism evidence="2 3">
    <name type="scientific">Escallonia herrerae</name>
    <dbReference type="NCBI Taxonomy" id="1293975"/>
    <lineage>
        <taxon>Eukaryota</taxon>
        <taxon>Viridiplantae</taxon>
        <taxon>Streptophyta</taxon>
        <taxon>Embryophyta</taxon>
        <taxon>Tracheophyta</taxon>
        <taxon>Spermatophyta</taxon>
        <taxon>Magnoliopsida</taxon>
        <taxon>eudicotyledons</taxon>
        <taxon>Gunneridae</taxon>
        <taxon>Pentapetalae</taxon>
        <taxon>asterids</taxon>
        <taxon>campanulids</taxon>
        <taxon>Escalloniales</taxon>
        <taxon>Escalloniaceae</taxon>
        <taxon>Escallonia</taxon>
    </lineage>
</organism>
<dbReference type="Proteomes" id="UP001188597">
    <property type="component" value="Unassembled WGS sequence"/>
</dbReference>
<dbReference type="AlphaFoldDB" id="A0AA89BBC2"/>
<gene>
    <name evidence="2" type="ORF">RJ639_033979</name>
</gene>
<name>A0AA89BBC2_9ASTE</name>
<comment type="caution">
    <text evidence="2">The sequence shown here is derived from an EMBL/GenBank/DDBJ whole genome shotgun (WGS) entry which is preliminary data.</text>
</comment>
<evidence type="ECO:0000313" key="2">
    <source>
        <dbReference type="EMBL" id="KAK3035520.1"/>
    </source>
</evidence>
<dbReference type="PANTHER" id="PTHR37610">
    <property type="entry name" value="CCHC-TYPE DOMAIN-CONTAINING PROTEIN"/>
    <property type="match status" value="1"/>
</dbReference>
<dbReference type="PANTHER" id="PTHR37610:SF60">
    <property type="entry name" value="RETROTRANSPOSON COPIA-LIKE N-TERMINAL DOMAIN-CONTAINING PROTEIN"/>
    <property type="match status" value="1"/>
</dbReference>